<reference evidence="2 3" key="1">
    <citation type="submission" date="2019-03" db="EMBL/GenBank/DDBJ databases">
        <title>First draft genome of Liparis tanakae, snailfish: a comprehensive survey of snailfish specific genes.</title>
        <authorList>
            <person name="Kim W."/>
            <person name="Song I."/>
            <person name="Jeong J.-H."/>
            <person name="Kim D."/>
            <person name="Kim S."/>
            <person name="Ryu S."/>
            <person name="Song J.Y."/>
            <person name="Lee S.K."/>
        </authorList>
    </citation>
    <scope>NUCLEOTIDE SEQUENCE [LARGE SCALE GENOMIC DNA]</scope>
    <source>
        <tissue evidence="2">Muscle</tissue>
    </source>
</reference>
<name>A0A4Z2I5L1_9TELE</name>
<evidence type="ECO:0000313" key="3">
    <source>
        <dbReference type="Proteomes" id="UP000314294"/>
    </source>
</evidence>
<keyword evidence="3" id="KW-1185">Reference proteome</keyword>
<organism evidence="2 3">
    <name type="scientific">Liparis tanakae</name>
    <name type="common">Tanaka's snailfish</name>
    <dbReference type="NCBI Taxonomy" id="230148"/>
    <lineage>
        <taxon>Eukaryota</taxon>
        <taxon>Metazoa</taxon>
        <taxon>Chordata</taxon>
        <taxon>Craniata</taxon>
        <taxon>Vertebrata</taxon>
        <taxon>Euteleostomi</taxon>
        <taxon>Actinopterygii</taxon>
        <taxon>Neopterygii</taxon>
        <taxon>Teleostei</taxon>
        <taxon>Neoteleostei</taxon>
        <taxon>Acanthomorphata</taxon>
        <taxon>Eupercaria</taxon>
        <taxon>Perciformes</taxon>
        <taxon>Cottioidei</taxon>
        <taxon>Cottales</taxon>
        <taxon>Liparidae</taxon>
        <taxon>Liparis</taxon>
    </lineage>
</organism>
<comment type="caution">
    <text evidence="2">The sequence shown here is derived from an EMBL/GenBank/DDBJ whole genome shotgun (WGS) entry which is preliminary data.</text>
</comment>
<feature type="region of interest" description="Disordered" evidence="1">
    <location>
        <begin position="1"/>
        <end position="23"/>
    </location>
</feature>
<evidence type="ECO:0000256" key="1">
    <source>
        <dbReference type="SAM" id="MobiDB-lite"/>
    </source>
</evidence>
<evidence type="ECO:0000313" key="2">
    <source>
        <dbReference type="EMBL" id="TNN73061.1"/>
    </source>
</evidence>
<protein>
    <submittedName>
        <fullName evidence="2">Uncharacterized protein</fullName>
    </submittedName>
</protein>
<accession>A0A4Z2I5L1</accession>
<dbReference type="EMBL" id="SRLO01000129">
    <property type="protein sequence ID" value="TNN73061.1"/>
    <property type="molecule type" value="Genomic_DNA"/>
</dbReference>
<gene>
    <name evidence="2" type="ORF">EYF80_016731</name>
</gene>
<proteinExistence type="predicted"/>
<dbReference type="Proteomes" id="UP000314294">
    <property type="component" value="Unassembled WGS sequence"/>
</dbReference>
<sequence length="186" mass="20800">MVGDVYVPQGHALGGPDTTASGPEPRALMSTFLSMSRHFFNQKRQETKQVKAPCLQLKVNCPKATRVVGSTPKRKHWMTYIVTRNPKETPSYDWSRGFCRGDTCHGWRVATPTLWSLVNVLDDAPEAAAHVSLCLSSHCQLLHPGVDLAKQIRLKSHDLQRCREVVFFVASAQQQLFPVFVLSNSL</sequence>
<dbReference type="AlphaFoldDB" id="A0A4Z2I5L1"/>